<keyword evidence="4" id="KW-1185">Reference proteome</keyword>
<dbReference type="Gene3D" id="3.40.50.150">
    <property type="entry name" value="Vaccinia Virus protein VP39"/>
    <property type="match status" value="1"/>
</dbReference>
<comment type="caution">
    <text evidence="3">The sequence shown here is derived from an EMBL/GenBank/DDBJ whole genome shotgun (WGS) entry which is preliminary data.</text>
</comment>
<dbReference type="RefSeq" id="WP_192754200.1">
    <property type="nucleotide sequence ID" value="NZ_BAABJL010000225.1"/>
</dbReference>
<feature type="transmembrane region" description="Helical" evidence="2">
    <location>
        <begin position="37"/>
        <end position="54"/>
    </location>
</feature>
<feature type="transmembrane region" description="Helical" evidence="2">
    <location>
        <begin position="557"/>
        <end position="575"/>
    </location>
</feature>
<feature type="transmembrane region" description="Helical" evidence="2">
    <location>
        <begin position="85"/>
        <end position="102"/>
    </location>
</feature>
<sequence length="680" mass="69893">MRAGVRITLAGAQVTLLLLSLPRWVTSHGLLLERLPTAVTLAALLGAGVGLLRSTRTTRRVAYGPTVLAVLVLALTFLPLPSVRVMVPVVALAGAVAMAGYAEFAGRVLHETGGRSSRPRRPAVLTTTGALVLLALGALGGVLLDMLLTFAGVPPVGWAVLLAVGSAILWPRPGLPIGLVVVLALPPLVLGVRGMTVGATWSPYGLVTERTPIDGQTTVRRDGLPLPAPRAAAELARDEPTSLAPFDWVPGGHPRRVLVLGAGTGNDTALALARGAEHVDAVEVDPALVDLGARRHPDHPYADSRVSVHVADARAFLNGATDRWDLIIFTPEVARLGLPGTSTPGSSYALTTEAFARARTLLDPNGAVAVIYEGSGWVVRRLELTVVAAIGPACTLSGERTTTLVAPSAGMARTAPTVPLASRDCALRAAMLNELYDVPVTDDQAALSRHGWPWSTETVAALLGFAVAVLLVAVVLGGRRGVRRQPRLAGLGTGAAAWLVGLWALSAASLRFGSTWNVRSVALALLLLGAILLIAVGGPVARRLGRRLPPADPARTTGLAVLGALLGALVGYAVPVLGSPVLFGALAVAVVVAAGSKLLALRRAGRPATPSADQPQKDPAQQDPAQKDPARSDQPGSGPRPTDPADPPDPADLTDEPAPAGVAGSDERPSGPEGPTGSPR</sequence>
<evidence type="ECO:0000256" key="1">
    <source>
        <dbReference type="SAM" id="MobiDB-lite"/>
    </source>
</evidence>
<feature type="region of interest" description="Disordered" evidence="1">
    <location>
        <begin position="605"/>
        <end position="680"/>
    </location>
</feature>
<dbReference type="Proteomes" id="UP000638648">
    <property type="component" value="Unassembled WGS sequence"/>
</dbReference>
<reference evidence="3" key="1">
    <citation type="submission" date="2020-10" db="EMBL/GenBank/DDBJ databases">
        <title>Sequencing the genomes of 1000 actinobacteria strains.</title>
        <authorList>
            <person name="Klenk H.-P."/>
        </authorList>
    </citation>
    <scope>NUCLEOTIDE SEQUENCE</scope>
    <source>
        <strain evidence="3">DSM 45354</strain>
    </source>
</reference>
<evidence type="ECO:0000313" key="3">
    <source>
        <dbReference type="EMBL" id="MBE1610902.1"/>
    </source>
</evidence>
<keyword evidence="3" id="KW-0489">Methyltransferase</keyword>
<feature type="transmembrane region" description="Helical" evidence="2">
    <location>
        <begin position="123"/>
        <end position="144"/>
    </location>
</feature>
<dbReference type="SUPFAM" id="SSF53335">
    <property type="entry name" value="S-adenosyl-L-methionine-dependent methyltransferases"/>
    <property type="match status" value="1"/>
</dbReference>
<feature type="transmembrane region" description="Helical" evidence="2">
    <location>
        <begin position="488"/>
        <end position="510"/>
    </location>
</feature>
<feature type="transmembrane region" description="Helical" evidence="2">
    <location>
        <begin position="177"/>
        <end position="201"/>
    </location>
</feature>
<feature type="compositionally biased region" description="Low complexity" evidence="1">
    <location>
        <begin position="612"/>
        <end position="624"/>
    </location>
</feature>
<feature type="transmembrane region" description="Helical" evidence="2">
    <location>
        <begin position="458"/>
        <end position="476"/>
    </location>
</feature>
<feature type="transmembrane region" description="Helical" evidence="2">
    <location>
        <begin position="581"/>
        <end position="600"/>
    </location>
</feature>
<dbReference type="GO" id="GO:0008168">
    <property type="term" value="F:methyltransferase activity"/>
    <property type="evidence" value="ECO:0007669"/>
    <property type="project" value="UniProtKB-KW"/>
</dbReference>
<keyword evidence="2" id="KW-1133">Transmembrane helix</keyword>
<evidence type="ECO:0000256" key="2">
    <source>
        <dbReference type="SAM" id="Phobius"/>
    </source>
</evidence>
<gene>
    <name evidence="3" type="ORF">HEB94_007750</name>
</gene>
<feature type="transmembrane region" description="Helical" evidence="2">
    <location>
        <begin position="150"/>
        <end position="170"/>
    </location>
</feature>
<dbReference type="EMBL" id="JADBEM010000001">
    <property type="protein sequence ID" value="MBE1610902.1"/>
    <property type="molecule type" value="Genomic_DNA"/>
</dbReference>
<feature type="transmembrane region" description="Helical" evidence="2">
    <location>
        <begin position="516"/>
        <end position="536"/>
    </location>
</feature>
<dbReference type="CDD" id="cd02440">
    <property type="entry name" value="AdoMet_MTases"/>
    <property type="match status" value="1"/>
</dbReference>
<keyword evidence="3" id="KW-0808">Transferase</keyword>
<organism evidence="3 4">
    <name type="scientific">Actinopolymorpha pittospori</name>
    <dbReference type="NCBI Taxonomy" id="648752"/>
    <lineage>
        <taxon>Bacteria</taxon>
        <taxon>Bacillati</taxon>
        <taxon>Actinomycetota</taxon>
        <taxon>Actinomycetes</taxon>
        <taxon>Propionibacteriales</taxon>
        <taxon>Actinopolymorphaceae</taxon>
        <taxon>Actinopolymorpha</taxon>
    </lineage>
</organism>
<keyword evidence="2" id="KW-0812">Transmembrane</keyword>
<proteinExistence type="predicted"/>
<accession>A0A927N8H5</accession>
<name>A0A927N8H5_9ACTN</name>
<protein>
    <submittedName>
        <fullName evidence="3">SAM-dependent methyltransferase</fullName>
    </submittedName>
</protein>
<evidence type="ECO:0000313" key="4">
    <source>
        <dbReference type="Proteomes" id="UP000638648"/>
    </source>
</evidence>
<keyword evidence="2" id="KW-0472">Membrane</keyword>
<feature type="transmembrane region" description="Helical" evidence="2">
    <location>
        <begin position="61"/>
        <end position="79"/>
    </location>
</feature>
<dbReference type="InterPro" id="IPR029063">
    <property type="entry name" value="SAM-dependent_MTases_sf"/>
</dbReference>
<dbReference type="GO" id="GO:0032259">
    <property type="term" value="P:methylation"/>
    <property type="evidence" value="ECO:0007669"/>
    <property type="project" value="UniProtKB-KW"/>
</dbReference>
<dbReference type="AlphaFoldDB" id="A0A927N8H5"/>
<feature type="compositionally biased region" description="Pro residues" evidence="1">
    <location>
        <begin position="641"/>
        <end position="650"/>
    </location>
</feature>